<reference evidence="14" key="1">
    <citation type="submission" date="2022-07" db="EMBL/GenBank/DDBJ databases">
        <title>Fungi with potential for degradation of polypropylene.</title>
        <authorList>
            <person name="Gostincar C."/>
        </authorList>
    </citation>
    <scope>NUCLEOTIDE SEQUENCE</scope>
    <source>
        <strain evidence="14">EXF-13308</strain>
    </source>
</reference>
<keyword evidence="6" id="KW-0378">Hydrolase</keyword>
<dbReference type="InterPro" id="IPR022192">
    <property type="entry name" value="SUV3_C"/>
</dbReference>
<feature type="compositionally biased region" description="Basic and acidic residues" evidence="12">
    <location>
        <begin position="687"/>
        <end position="725"/>
    </location>
</feature>
<evidence type="ECO:0000256" key="4">
    <source>
        <dbReference type="ARBA" id="ARBA00012552"/>
    </source>
</evidence>
<comment type="subcellular location">
    <subcellularLocation>
        <location evidence="3">Mitochondrion</location>
    </subcellularLocation>
</comment>
<evidence type="ECO:0000256" key="3">
    <source>
        <dbReference type="ARBA" id="ARBA00004173"/>
    </source>
</evidence>
<proteinExistence type="predicted"/>
<sequence length="767" mass="86442">MSGLHLPPVRVVRIVQAQQRTDSIHGWSGRGGRRNRKYRLFQELVEARFHLVLEQLGRWSHDHKEWQSFGIHSQQSLDREARLFRSTISQAFGLANEQGYVGRVNNPLFWSLRNAFIQGDAPALSRELKYAFQTFVLRSRFSRAVTATHEKLADLRFPYEWFPATRTMQRTIHLHVGPTNSGKTYHALKALESAKSGLYAGPLRLLAHEVYARFQAKGRRIALITGEEQRVPEGDDDYFSSCTVEMTPLNKRVDVAVIDEIQMIADEERGWAWTQAFLGVQAREVHLCGEERAVDLIQSLCARIGDECVVHRYKRLTTLKPMKTSLGGTFKNLQKGDAVVAFSRVALHALKASIEEETGRRCAIVYGSLPPETRAQQAALFNDPDNDYDYLVASDAIGMGLNLEIKRVVFESATKHDGIQFRTLSISELKQIGGRAGRFRTAAQEIKAATGPEGKPAAPVVEPAAGKSTAVGYVTSFEDDDLEVVQNAFEADAEPLKTAGILPPTFLIERFYSYFPPETPLSFVLLRLREMAKLSSRFSMCAYRDIVEVADSIQPFPMSIYDRCIFLTAPVSLRDVGQRDVLKALARCVSEMSGGHLLDIPEIRLEVLDATKENFEGGEANYLRHLEALHKSITLYLWLTYRYTGVFTSQGLAFHVKSIVEEKITAYLENLNMTEEKRQQRKRRIRKLAEKSRKTQESILNREGDDEDLHHEGPGVWNEEGHEEPLLEDPEEADDVTPGGIIPEAGREPGQGDIPQSYRGPRSPADF</sequence>
<dbReference type="GO" id="GO:0045025">
    <property type="term" value="C:mitochondrial degradosome"/>
    <property type="evidence" value="ECO:0007669"/>
    <property type="project" value="TreeGrafter"/>
</dbReference>
<keyword evidence="15" id="KW-1185">Reference proteome</keyword>
<dbReference type="AlphaFoldDB" id="A0AA38RJ44"/>
<evidence type="ECO:0000256" key="5">
    <source>
        <dbReference type="ARBA" id="ARBA00022741"/>
    </source>
</evidence>
<dbReference type="Gene3D" id="3.40.50.300">
    <property type="entry name" value="P-loop containing nucleotide triphosphate hydrolases"/>
    <property type="match status" value="2"/>
</dbReference>
<evidence type="ECO:0000256" key="11">
    <source>
        <dbReference type="ARBA" id="ARBA00047984"/>
    </source>
</evidence>
<keyword evidence="8" id="KW-0067">ATP-binding</keyword>
<dbReference type="Proteomes" id="UP001174694">
    <property type="component" value="Unassembled WGS sequence"/>
</dbReference>
<dbReference type="PANTHER" id="PTHR12131">
    <property type="entry name" value="ATP-DEPENDENT RNA AND DNA HELICASE"/>
    <property type="match status" value="1"/>
</dbReference>
<dbReference type="InterPro" id="IPR055206">
    <property type="entry name" value="DEXQc_SUV3"/>
</dbReference>
<evidence type="ECO:0000256" key="7">
    <source>
        <dbReference type="ARBA" id="ARBA00022806"/>
    </source>
</evidence>
<dbReference type="SMART" id="SM00490">
    <property type="entry name" value="HELICc"/>
    <property type="match status" value="1"/>
</dbReference>
<comment type="cofactor">
    <cofactor evidence="2">
        <name>Mg(2+)</name>
        <dbReference type="ChEBI" id="CHEBI:18420"/>
    </cofactor>
</comment>
<dbReference type="GO" id="GO:0000965">
    <property type="term" value="P:mitochondrial RNA 3'-end processing"/>
    <property type="evidence" value="ECO:0007669"/>
    <property type="project" value="TreeGrafter"/>
</dbReference>
<dbReference type="EC" id="3.6.4.13" evidence="4"/>
<dbReference type="FunFam" id="3.40.50.300:FF:000957">
    <property type="entry name" value="ATP-dependent RNA helicase SUV3L, mitochondrial"/>
    <property type="match status" value="1"/>
</dbReference>
<evidence type="ECO:0000256" key="9">
    <source>
        <dbReference type="ARBA" id="ARBA00022946"/>
    </source>
</evidence>
<comment type="caution">
    <text evidence="14">The sequence shown here is derived from an EMBL/GenBank/DDBJ whole genome shotgun (WGS) entry which is preliminary data.</text>
</comment>
<keyword evidence="9" id="KW-0809">Transit peptide</keyword>
<dbReference type="Pfam" id="PF22527">
    <property type="entry name" value="DEXQc_Suv3"/>
    <property type="match status" value="1"/>
</dbReference>
<organism evidence="14 15">
    <name type="scientific">Pleurostoma richardsiae</name>
    <dbReference type="NCBI Taxonomy" id="41990"/>
    <lineage>
        <taxon>Eukaryota</taxon>
        <taxon>Fungi</taxon>
        <taxon>Dikarya</taxon>
        <taxon>Ascomycota</taxon>
        <taxon>Pezizomycotina</taxon>
        <taxon>Sordariomycetes</taxon>
        <taxon>Sordariomycetidae</taxon>
        <taxon>Calosphaeriales</taxon>
        <taxon>Pleurostomataceae</taxon>
        <taxon>Pleurostoma</taxon>
    </lineage>
</organism>
<dbReference type="CDD" id="cd18805">
    <property type="entry name" value="SF2_C_suv3"/>
    <property type="match status" value="1"/>
</dbReference>
<dbReference type="Pfam" id="PF00271">
    <property type="entry name" value="Helicase_C"/>
    <property type="match status" value="1"/>
</dbReference>
<dbReference type="GO" id="GO:0005524">
    <property type="term" value="F:ATP binding"/>
    <property type="evidence" value="ECO:0007669"/>
    <property type="project" value="UniProtKB-KW"/>
</dbReference>
<keyword evidence="10" id="KW-0496">Mitochondrion</keyword>
<comment type="cofactor">
    <cofactor evidence="1">
        <name>Mn(2+)</name>
        <dbReference type="ChEBI" id="CHEBI:29035"/>
    </cofactor>
</comment>
<evidence type="ECO:0000313" key="15">
    <source>
        <dbReference type="Proteomes" id="UP001174694"/>
    </source>
</evidence>
<feature type="region of interest" description="Disordered" evidence="12">
    <location>
        <begin position="675"/>
        <end position="767"/>
    </location>
</feature>
<dbReference type="Gene3D" id="1.20.272.40">
    <property type="match status" value="1"/>
</dbReference>
<keyword evidence="7" id="KW-0347">Helicase</keyword>
<name>A0AA38RJ44_9PEZI</name>
<evidence type="ECO:0000256" key="10">
    <source>
        <dbReference type="ARBA" id="ARBA00023128"/>
    </source>
</evidence>
<dbReference type="InterPro" id="IPR001650">
    <property type="entry name" value="Helicase_C-like"/>
</dbReference>
<dbReference type="FunFam" id="3.40.50.300:FF:000269">
    <property type="entry name" value="ATP-dependent RNA helicase SUPV3L1, mitochondrial"/>
    <property type="match status" value="1"/>
</dbReference>
<dbReference type="PROSITE" id="PS51194">
    <property type="entry name" value="HELICASE_CTER"/>
    <property type="match status" value="1"/>
</dbReference>
<evidence type="ECO:0000313" key="14">
    <source>
        <dbReference type="EMBL" id="KAJ9138895.1"/>
    </source>
</evidence>
<gene>
    <name evidence="14" type="ORF">NKR23_g8169</name>
</gene>
<dbReference type="Gene3D" id="1.20.58.1080">
    <property type="match status" value="1"/>
</dbReference>
<accession>A0AA38RJ44</accession>
<dbReference type="PANTHER" id="PTHR12131:SF1">
    <property type="entry name" value="ATP-DEPENDENT RNA HELICASE SUPV3L1, MITOCHONDRIAL-RELATED"/>
    <property type="match status" value="1"/>
</dbReference>
<keyword evidence="5" id="KW-0547">Nucleotide-binding</keyword>
<evidence type="ECO:0000256" key="12">
    <source>
        <dbReference type="SAM" id="MobiDB-lite"/>
    </source>
</evidence>
<feature type="domain" description="Helicase C-terminal" evidence="13">
    <location>
        <begin position="325"/>
        <end position="509"/>
    </location>
</feature>
<comment type="catalytic activity">
    <reaction evidence="11">
        <text>ATP + H2O = ADP + phosphate + H(+)</text>
        <dbReference type="Rhea" id="RHEA:13065"/>
        <dbReference type="ChEBI" id="CHEBI:15377"/>
        <dbReference type="ChEBI" id="CHEBI:15378"/>
        <dbReference type="ChEBI" id="CHEBI:30616"/>
        <dbReference type="ChEBI" id="CHEBI:43474"/>
        <dbReference type="ChEBI" id="CHEBI:456216"/>
        <dbReference type="EC" id="3.6.4.13"/>
    </reaction>
</comment>
<evidence type="ECO:0000256" key="8">
    <source>
        <dbReference type="ARBA" id="ARBA00022840"/>
    </source>
</evidence>
<dbReference type="Pfam" id="PF12513">
    <property type="entry name" value="SUV3_C"/>
    <property type="match status" value="1"/>
</dbReference>
<dbReference type="EMBL" id="JANBVO010000028">
    <property type="protein sequence ID" value="KAJ9138895.1"/>
    <property type="molecule type" value="Genomic_DNA"/>
</dbReference>
<evidence type="ECO:0000256" key="2">
    <source>
        <dbReference type="ARBA" id="ARBA00001946"/>
    </source>
</evidence>
<evidence type="ECO:0000256" key="6">
    <source>
        <dbReference type="ARBA" id="ARBA00022801"/>
    </source>
</evidence>
<dbReference type="GO" id="GO:0003724">
    <property type="term" value="F:RNA helicase activity"/>
    <property type="evidence" value="ECO:0007669"/>
    <property type="project" value="UniProtKB-EC"/>
</dbReference>
<protein>
    <recommendedName>
        <fullName evidence="4">RNA helicase</fullName>
        <ecNumber evidence="4">3.6.4.13</ecNumber>
    </recommendedName>
</protein>
<dbReference type="InterPro" id="IPR050699">
    <property type="entry name" value="RNA-DNA_Helicase"/>
</dbReference>
<dbReference type="InterPro" id="IPR027417">
    <property type="entry name" value="P-loop_NTPase"/>
</dbReference>
<evidence type="ECO:0000259" key="13">
    <source>
        <dbReference type="PROSITE" id="PS51194"/>
    </source>
</evidence>
<dbReference type="Pfam" id="PF18147">
    <property type="entry name" value="Suv3_C_1"/>
    <property type="match status" value="1"/>
</dbReference>
<dbReference type="InterPro" id="IPR041082">
    <property type="entry name" value="Suv3_C_1"/>
</dbReference>
<dbReference type="InterPro" id="IPR044774">
    <property type="entry name" value="Suv3_DEXQc"/>
</dbReference>
<dbReference type="GO" id="GO:0016787">
    <property type="term" value="F:hydrolase activity"/>
    <property type="evidence" value="ECO:0007669"/>
    <property type="project" value="UniProtKB-KW"/>
</dbReference>
<evidence type="ECO:0000256" key="1">
    <source>
        <dbReference type="ARBA" id="ARBA00001936"/>
    </source>
</evidence>
<dbReference type="CDD" id="cd17913">
    <property type="entry name" value="DEXQc_Suv3"/>
    <property type="match status" value="1"/>
</dbReference>
<dbReference type="SUPFAM" id="SSF52540">
    <property type="entry name" value="P-loop containing nucleoside triphosphate hydrolases"/>
    <property type="match status" value="1"/>
</dbReference>
<feature type="compositionally biased region" description="Acidic residues" evidence="12">
    <location>
        <begin position="726"/>
        <end position="735"/>
    </location>
</feature>